<dbReference type="InterPro" id="IPR013666">
    <property type="entry name" value="PH_pln"/>
</dbReference>
<sequence length="470" mass="51558">MTPTDFSSPAPTRLSIPNRDKSHFIEASLHFPFPQPLENIEEDVPMCRPLRSYAFQPPETPQEPMEFLSRSWSISAMQVAKALDARRKAVLEEQGSKQHQNLLDSKAPAAYTSVPPFTFASAMTAQMVMDRILVQQSDLTPTSRRKSLSSGSVNYIGSSPDSPRVHGDELTLVLQFCRSFSAVRNPLRELSMKRWLKDMKEKRKEASRAHNARVHAAISVAGVAAAVAAIAAATATSEADNEQSKTSMAVASAAALVAAQCVEVAESMGAARDQMSSIVSSAVSVKTPGDIMTLTAAAATALRGATALNARIFKDTPSLATLITPPEKCTDTFTSFASESISEDSETDCRSSDCLSKGCEFLKRTRKGDLHWRLVFAYLNKESQVVVKSQGKYMGGAITKNKKRLVLDVYNEIPSWPERGFLGDGEKKWYFGIKTDNGVMELECKTEADHRLWTEGILRLLSLSQHQQQT</sequence>
<keyword evidence="5" id="KW-1185">Reference proteome</keyword>
<dbReference type="InterPro" id="IPR040269">
    <property type="entry name" value="VAB"/>
</dbReference>
<feature type="compositionally biased region" description="Polar residues" evidence="1">
    <location>
        <begin position="139"/>
        <end position="161"/>
    </location>
</feature>
<evidence type="ECO:0008006" key="6">
    <source>
        <dbReference type="Google" id="ProtNLM"/>
    </source>
</evidence>
<accession>A0A9D4V203</accession>
<dbReference type="OrthoDB" id="1918928at2759"/>
<dbReference type="Proteomes" id="UP000886520">
    <property type="component" value="Chromosome 6"/>
</dbReference>
<dbReference type="Pfam" id="PF05703">
    <property type="entry name" value="Auxin_canalis"/>
    <property type="match status" value="1"/>
</dbReference>
<dbReference type="Pfam" id="PF08458">
    <property type="entry name" value="PH_2"/>
    <property type="match status" value="1"/>
</dbReference>
<evidence type="ECO:0000259" key="3">
    <source>
        <dbReference type="Pfam" id="PF08458"/>
    </source>
</evidence>
<protein>
    <recommendedName>
        <fullName evidence="6">VAN3-binding protein</fullName>
    </recommendedName>
</protein>
<organism evidence="4 5">
    <name type="scientific">Adiantum capillus-veneris</name>
    <name type="common">Maidenhair fern</name>
    <dbReference type="NCBI Taxonomy" id="13818"/>
    <lineage>
        <taxon>Eukaryota</taxon>
        <taxon>Viridiplantae</taxon>
        <taxon>Streptophyta</taxon>
        <taxon>Embryophyta</taxon>
        <taxon>Tracheophyta</taxon>
        <taxon>Polypodiopsida</taxon>
        <taxon>Polypodiidae</taxon>
        <taxon>Polypodiales</taxon>
        <taxon>Pteridineae</taxon>
        <taxon>Pteridaceae</taxon>
        <taxon>Vittarioideae</taxon>
        <taxon>Adiantum</taxon>
    </lineage>
</organism>
<evidence type="ECO:0000256" key="1">
    <source>
        <dbReference type="SAM" id="MobiDB-lite"/>
    </source>
</evidence>
<gene>
    <name evidence="4" type="ORF">GOP47_0005972</name>
</gene>
<feature type="domain" description="Pleckstrin-like plant" evidence="3">
    <location>
        <begin position="360"/>
        <end position="464"/>
    </location>
</feature>
<dbReference type="PANTHER" id="PTHR31351">
    <property type="entry name" value="EXPRESSED PROTEIN"/>
    <property type="match status" value="1"/>
</dbReference>
<dbReference type="SUPFAM" id="SSF50729">
    <property type="entry name" value="PH domain-like"/>
    <property type="match status" value="1"/>
</dbReference>
<comment type="caution">
    <text evidence="4">The sequence shown here is derived from an EMBL/GenBank/DDBJ whole genome shotgun (WGS) entry which is preliminary data.</text>
</comment>
<evidence type="ECO:0000259" key="2">
    <source>
        <dbReference type="Pfam" id="PF05703"/>
    </source>
</evidence>
<reference evidence="4" key="1">
    <citation type="submission" date="2021-01" db="EMBL/GenBank/DDBJ databases">
        <title>Adiantum capillus-veneris genome.</title>
        <authorList>
            <person name="Fang Y."/>
            <person name="Liao Q."/>
        </authorList>
    </citation>
    <scope>NUCLEOTIDE SEQUENCE</scope>
    <source>
        <strain evidence="4">H3</strain>
        <tissue evidence="4">Leaf</tissue>
    </source>
</reference>
<dbReference type="PANTHER" id="PTHR31351:SF4">
    <property type="entry name" value="AUXIN CANALIZATION PROTEIN (DUF828)"/>
    <property type="match status" value="1"/>
</dbReference>
<name>A0A9D4V203_ADICA</name>
<evidence type="ECO:0000313" key="5">
    <source>
        <dbReference type="Proteomes" id="UP000886520"/>
    </source>
</evidence>
<feature type="region of interest" description="Disordered" evidence="1">
    <location>
        <begin position="139"/>
        <end position="163"/>
    </location>
</feature>
<proteinExistence type="predicted"/>
<dbReference type="EMBL" id="JABFUD020000006">
    <property type="protein sequence ID" value="KAI5078301.1"/>
    <property type="molecule type" value="Genomic_DNA"/>
</dbReference>
<dbReference type="InterPro" id="IPR008546">
    <property type="entry name" value="VAN3-bd-like_auxin_canal"/>
</dbReference>
<dbReference type="AlphaFoldDB" id="A0A9D4V203"/>
<feature type="domain" description="VAN3-binding protein-like auxin canalisation" evidence="2">
    <location>
        <begin position="58"/>
        <end position="323"/>
    </location>
</feature>
<evidence type="ECO:0000313" key="4">
    <source>
        <dbReference type="EMBL" id="KAI5078301.1"/>
    </source>
</evidence>